<name>M7NDN8_9MICC</name>
<comment type="caution">
    <text evidence="1">The sequence shown here is derived from an EMBL/GenBank/DDBJ whole genome shotgun (WGS) entry which is preliminary data.</text>
</comment>
<reference evidence="1 2" key="1">
    <citation type="journal article" date="2013" name="Genome Announc.">
        <title>Draft Genome Sequence of Arthrobacter gangotriensis Strain Lz1yT, Isolated from a Penguin Rookery Soil Sample Collected in Antarctica, near the Indian Station Dakshin Gangotri.</title>
        <authorList>
            <person name="Shivaji S."/>
            <person name="Ara S."/>
            <person name="Bandi S."/>
            <person name="Singh A."/>
            <person name="Kumar Pinnaka A."/>
        </authorList>
    </citation>
    <scope>NUCLEOTIDE SEQUENCE [LARGE SCALE GENOMIC DNA]</scope>
    <source>
        <strain evidence="1 2">Lz1y</strain>
    </source>
</reference>
<gene>
    <name evidence="1" type="ORF">ADIAG_01045</name>
</gene>
<dbReference type="Proteomes" id="UP000012015">
    <property type="component" value="Unassembled WGS sequence"/>
</dbReference>
<sequence length="35" mass="3946">MQDFPAENDEGFGMFFRGKKPGARPIFAVRPRGFA</sequence>
<dbReference type="AlphaFoldDB" id="M7NDN8"/>
<organism evidence="1 2">
    <name type="scientific">Paeniglutamicibacter gangotriensis Lz1y</name>
    <dbReference type="NCBI Taxonomy" id="1276920"/>
    <lineage>
        <taxon>Bacteria</taxon>
        <taxon>Bacillati</taxon>
        <taxon>Actinomycetota</taxon>
        <taxon>Actinomycetes</taxon>
        <taxon>Micrococcales</taxon>
        <taxon>Micrococcaceae</taxon>
        <taxon>Paeniglutamicibacter</taxon>
    </lineage>
</organism>
<evidence type="ECO:0000313" key="2">
    <source>
        <dbReference type="Proteomes" id="UP000012015"/>
    </source>
</evidence>
<proteinExistence type="predicted"/>
<dbReference type="STRING" id="1276920.ADIAG_01045"/>
<dbReference type="EMBL" id="AOCK01000002">
    <property type="protein sequence ID" value="EMQ99939.1"/>
    <property type="molecule type" value="Genomic_DNA"/>
</dbReference>
<accession>M7NDN8</accession>
<protein>
    <submittedName>
        <fullName evidence="1">Uncharacterized protein</fullName>
    </submittedName>
</protein>
<evidence type="ECO:0000313" key="1">
    <source>
        <dbReference type="EMBL" id="EMQ99939.1"/>
    </source>
</evidence>
<keyword evidence="2" id="KW-1185">Reference proteome</keyword>